<reference evidence="7" key="2">
    <citation type="submission" date="2014-07" db="EMBL/GenBank/DDBJ databases">
        <title>Initial genome analysis of the psychrotolerant acidophile Acidithiobacillus ferrivorans CF27: insights into iron and sulfur oxidation pathways and into biofilm formation.</title>
        <authorList>
            <person name="Talla E."/>
            <person name="Hedrich S."/>
            <person name="Mangenot S."/>
            <person name="Ji B."/>
            <person name="Johnson D.B."/>
            <person name="Barbe V."/>
            <person name="Bonnefoy V."/>
        </authorList>
    </citation>
    <scope>NUCLEOTIDE SEQUENCE [LARGE SCALE GENOMIC DNA]</scope>
    <source>
        <strain evidence="7">CF27</strain>
    </source>
</reference>
<feature type="transmembrane region" description="Helical" evidence="5">
    <location>
        <begin position="202"/>
        <end position="223"/>
    </location>
</feature>
<keyword evidence="9" id="KW-1185">Reference proteome</keyword>
<evidence type="ECO:0000313" key="7">
    <source>
        <dbReference type="EMBL" id="CDQ10777.1"/>
    </source>
</evidence>
<dbReference type="GO" id="GO:0016020">
    <property type="term" value="C:membrane"/>
    <property type="evidence" value="ECO:0007669"/>
    <property type="project" value="UniProtKB-SubCell"/>
</dbReference>
<evidence type="ECO:0000256" key="1">
    <source>
        <dbReference type="ARBA" id="ARBA00004141"/>
    </source>
</evidence>
<dbReference type="Pfam" id="PF00916">
    <property type="entry name" value="Sulfate_transp"/>
    <property type="match status" value="1"/>
</dbReference>
<dbReference type="InterPro" id="IPR001902">
    <property type="entry name" value="SLC26A/SulP_fam"/>
</dbReference>
<feature type="transmembrane region" description="Helical" evidence="5">
    <location>
        <begin position="112"/>
        <end position="134"/>
    </location>
</feature>
<keyword evidence="3 5" id="KW-1133">Transmembrane helix</keyword>
<proteinExistence type="predicted"/>
<reference evidence="8 9" key="3">
    <citation type="submission" date="2017-03" db="EMBL/GenBank/DDBJ databases">
        <authorList>
            <person name="Regsiter A."/>
            <person name="William W."/>
        </authorList>
    </citation>
    <scope>NUCLEOTIDE SEQUENCE [LARGE SCALE GENOMIC DNA]</scope>
    <source>
        <strain evidence="8">PRJEB5721</strain>
    </source>
</reference>
<protein>
    <submittedName>
        <fullName evidence="7">Sulphate transporter</fullName>
    </submittedName>
</protein>
<feature type="transmembrane region" description="Helical" evidence="5">
    <location>
        <begin position="165"/>
        <end position="190"/>
    </location>
</feature>
<accession>A0A060UQ72</accession>
<feature type="transmembrane region" description="Helical" evidence="5">
    <location>
        <begin position="300"/>
        <end position="323"/>
    </location>
</feature>
<evidence type="ECO:0000256" key="4">
    <source>
        <dbReference type="ARBA" id="ARBA00023136"/>
    </source>
</evidence>
<reference evidence="7" key="1">
    <citation type="submission" date="2014-03" db="EMBL/GenBank/DDBJ databases">
        <authorList>
            <person name="Genoscope - CEA"/>
        </authorList>
    </citation>
    <scope>NUCLEOTIDE SEQUENCE [LARGE SCALE GENOMIC DNA]</scope>
    <source>
        <strain evidence="7">CF27</strain>
    </source>
</reference>
<dbReference type="GO" id="GO:0055085">
    <property type="term" value="P:transmembrane transport"/>
    <property type="evidence" value="ECO:0007669"/>
    <property type="project" value="InterPro"/>
</dbReference>
<feature type="transmembrane region" description="Helical" evidence="5">
    <location>
        <begin position="343"/>
        <end position="372"/>
    </location>
</feature>
<feature type="transmembrane region" description="Helical" evidence="5">
    <location>
        <begin position="393"/>
        <end position="424"/>
    </location>
</feature>
<evidence type="ECO:0000256" key="3">
    <source>
        <dbReference type="ARBA" id="ARBA00022989"/>
    </source>
</evidence>
<dbReference type="PANTHER" id="PTHR11814">
    <property type="entry name" value="SULFATE TRANSPORTER"/>
    <property type="match status" value="1"/>
</dbReference>
<keyword evidence="4 5" id="KW-0472">Membrane</keyword>
<feature type="transmembrane region" description="Helical" evidence="5">
    <location>
        <begin position="42"/>
        <end position="60"/>
    </location>
</feature>
<evidence type="ECO:0000313" key="8">
    <source>
        <dbReference type="EMBL" id="SMH65918.1"/>
    </source>
</evidence>
<evidence type="ECO:0000259" key="6">
    <source>
        <dbReference type="Pfam" id="PF00916"/>
    </source>
</evidence>
<organism evidence="7">
    <name type="scientific">Acidithiobacillus ferrivorans</name>
    <dbReference type="NCBI Taxonomy" id="160808"/>
    <lineage>
        <taxon>Bacteria</taxon>
        <taxon>Pseudomonadati</taxon>
        <taxon>Pseudomonadota</taxon>
        <taxon>Acidithiobacillia</taxon>
        <taxon>Acidithiobacillales</taxon>
        <taxon>Acidithiobacillaceae</taxon>
        <taxon>Acidithiobacillus</taxon>
    </lineage>
</organism>
<sequence length="516" mass="54899">MENSVNLSPLKNLRADVPAAVVVALVAMPLCLGVALASGAPLISGLIAGVMGGLLVPLFSRSHLAVSGPTPAIVATVLVAMQVLPSFSAFLLAVVIAGGIQIVLGIIRAGVVAYFFPSAVIQGILSAIGIIIILKQFPYAIGFDLGEFGSQDFISAHGENTFSGVIAALAHLEWGALLISVLTLSILITWDKVAVLRKQTWLSGPLMAVVFGTLLNALLLYAVPDLAVSGHNLVNLPIIHSFADLRGMLQMPDWGMIGSKTVWVTAVALTFIASLESLLSIEAADKLDIFKRRTPLDRELLGQGIANVASGLIGGLPVAAVIVRSTANVAAGARTKASAFLHGLFLLFAVLFLATLMNQIPLAALASILIFVGFKLAHPSIFKRMFRLDKSQYLPFVITIVAILFSSLIIGVVVGLLTGVFFVLKANYHSAIEIGREGSAYKIALNREVTFVNKARLSHILERLPKGAEVILDGEHVGFIDHDVLEVIRDFERSAPLREIRLREQGFDAPVLKAPV</sequence>
<keyword evidence="2 5" id="KW-0812">Transmembrane</keyword>
<dbReference type="AlphaFoldDB" id="A0A060UQ72"/>
<dbReference type="Proteomes" id="UP000193925">
    <property type="component" value="Chromosome AFERRI"/>
</dbReference>
<feature type="transmembrane region" description="Helical" evidence="5">
    <location>
        <begin position="72"/>
        <end position="100"/>
    </location>
</feature>
<name>A0A060UQ72_9PROT</name>
<comment type="subcellular location">
    <subcellularLocation>
        <location evidence="1">Membrane</location>
        <topology evidence="1">Multi-pass membrane protein</topology>
    </subcellularLocation>
</comment>
<gene>
    <name evidence="8" type="ORF">AFERRI_20707</name>
    <name evidence="7" type="ORF">AFERRI_420075</name>
</gene>
<feature type="transmembrane region" description="Helical" evidence="5">
    <location>
        <begin position="17"/>
        <end position="35"/>
    </location>
</feature>
<dbReference type="InterPro" id="IPR011547">
    <property type="entry name" value="SLC26A/SulP_dom"/>
</dbReference>
<dbReference type="RefSeq" id="WP_035193482.1">
    <property type="nucleotide sequence ID" value="NZ_CCCS020000037.1"/>
</dbReference>
<dbReference type="EMBL" id="LT841305">
    <property type="protein sequence ID" value="SMH65918.1"/>
    <property type="molecule type" value="Genomic_DNA"/>
</dbReference>
<feature type="transmembrane region" description="Helical" evidence="5">
    <location>
        <begin position="261"/>
        <end position="279"/>
    </location>
</feature>
<evidence type="ECO:0000313" key="9">
    <source>
        <dbReference type="Proteomes" id="UP000193925"/>
    </source>
</evidence>
<dbReference type="EMBL" id="CCCS020000037">
    <property type="protein sequence ID" value="CDQ10777.1"/>
    <property type="molecule type" value="Genomic_DNA"/>
</dbReference>
<evidence type="ECO:0000256" key="5">
    <source>
        <dbReference type="SAM" id="Phobius"/>
    </source>
</evidence>
<feature type="domain" description="SLC26A/SulP transporter" evidence="6">
    <location>
        <begin position="13"/>
        <end position="399"/>
    </location>
</feature>
<evidence type="ECO:0000256" key="2">
    <source>
        <dbReference type="ARBA" id="ARBA00022692"/>
    </source>
</evidence>